<name>A0A380DJK0_STAAU</name>
<keyword evidence="1" id="KW-0378">Hydrolase</keyword>
<gene>
    <name evidence="1" type="ORF">NCTC5664_00011</name>
</gene>
<dbReference type="EMBL" id="UHAQ01000001">
    <property type="protein sequence ID" value="SUK30220.1"/>
    <property type="molecule type" value="Genomic_DNA"/>
</dbReference>
<sequence>MSQGLPLREDVPVSETWDLVDLFKDDQQYYESIDALVQQANQFHHTYATTLNSIEQINTAFS</sequence>
<protein>
    <submittedName>
        <fullName evidence="1">Oligoendopeptidase F</fullName>
        <ecNumber evidence="1">3.4.24.-</ecNumber>
    </submittedName>
</protein>
<dbReference type="Proteomes" id="UP000254502">
    <property type="component" value="Unassembled WGS sequence"/>
</dbReference>
<dbReference type="AlphaFoldDB" id="A0A380DJK0"/>
<dbReference type="EC" id="3.4.24.-" evidence="1"/>
<evidence type="ECO:0000313" key="1">
    <source>
        <dbReference type="EMBL" id="SUK30220.1"/>
    </source>
</evidence>
<proteinExistence type="predicted"/>
<evidence type="ECO:0000313" key="2">
    <source>
        <dbReference type="Proteomes" id="UP000254502"/>
    </source>
</evidence>
<organism evidence="1 2">
    <name type="scientific">Staphylococcus aureus</name>
    <dbReference type="NCBI Taxonomy" id="1280"/>
    <lineage>
        <taxon>Bacteria</taxon>
        <taxon>Bacillati</taxon>
        <taxon>Bacillota</taxon>
        <taxon>Bacilli</taxon>
        <taxon>Bacillales</taxon>
        <taxon>Staphylococcaceae</taxon>
        <taxon>Staphylococcus</taxon>
    </lineage>
</organism>
<reference evidence="1 2" key="1">
    <citation type="submission" date="2018-06" db="EMBL/GenBank/DDBJ databases">
        <authorList>
            <consortium name="Pathogen Informatics"/>
            <person name="Doyle S."/>
        </authorList>
    </citation>
    <scope>NUCLEOTIDE SEQUENCE [LARGE SCALE GENOMIC DNA]</scope>
    <source>
        <strain evidence="1 2">NCTC5664</strain>
    </source>
</reference>
<dbReference type="GO" id="GO:0016787">
    <property type="term" value="F:hydrolase activity"/>
    <property type="evidence" value="ECO:0007669"/>
    <property type="project" value="UniProtKB-KW"/>
</dbReference>
<accession>A0A380DJK0</accession>